<feature type="transmembrane region" description="Helical" evidence="6">
    <location>
        <begin position="43"/>
        <end position="62"/>
    </location>
</feature>
<evidence type="ECO:0000256" key="6">
    <source>
        <dbReference type="RuleBase" id="RU368066"/>
    </source>
</evidence>
<feature type="transmembrane region" description="Helical" evidence="6">
    <location>
        <begin position="163"/>
        <end position="181"/>
    </location>
</feature>
<feature type="transmembrane region" description="Helical" evidence="6">
    <location>
        <begin position="303"/>
        <end position="321"/>
    </location>
</feature>
<feature type="transmembrane region" description="Helical" evidence="6">
    <location>
        <begin position="213"/>
        <end position="234"/>
    </location>
</feature>
<evidence type="ECO:0000256" key="5">
    <source>
        <dbReference type="ARBA" id="ARBA00023136"/>
    </source>
</evidence>
<evidence type="ECO:0000256" key="2">
    <source>
        <dbReference type="ARBA" id="ARBA00007168"/>
    </source>
</evidence>
<evidence type="ECO:0000256" key="4">
    <source>
        <dbReference type="ARBA" id="ARBA00022989"/>
    </source>
</evidence>
<feature type="transmembrane region" description="Helical" evidence="6">
    <location>
        <begin position="423"/>
        <end position="444"/>
    </location>
</feature>
<dbReference type="HOGENOM" id="CLU_035094_0_0_1"/>
<dbReference type="Proteomes" id="UP000001568">
    <property type="component" value="Chromosome 15"/>
</dbReference>
<evidence type="ECO:0000313" key="7">
    <source>
        <dbReference type="EMBL" id="ABP00082.1"/>
    </source>
</evidence>
<comment type="function">
    <text evidence="6">Choline transporter.</text>
</comment>
<dbReference type="PANTHER" id="PTHR12385">
    <property type="entry name" value="CHOLINE TRANSPORTER-LIKE (SLC FAMILY 44)"/>
    <property type="match status" value="1"/>
</dbReference>
<dbReference type="OrthoDB" id="420519at2759"/>
<dbReference type="KEGG" id="olu:OSTLU_27894"/>
<evidence type="ECO:0000256" key="3">
    <source>
        <dbReference type="ARBA" id="ARBA00022692"/>
    </source>
</evidence>
<feature type="transmembrane region" description="Helical" evidence="6">
    <location>
        <begin position="327"/>
        <end position="348"/>
    </location>
</feature>
<protein>
    <recommendedName>
        <fullName evidence="6">Choline transporter-like protein</fullName>
    </recommendedName>
</protein>
<reference evidence="7 8" key="1">
    <citation type="journal article" date="2007" name="Proc. Natl. Acad. Sci. U.S.A.">
        <title>The tiny eukaryote Ostreococcus provides genomic insights into the paradox of plankton speciation.</title>
        <authorList>
            <person name="Palenik B."/>
            <person name="Grimwood J."/>
            <person name="Aerts A."/>
            <person name="Rouze P."/>
            <person name="Salamov A."/>
            <person name="Putnam N."/>
            <person name="Dupont C."/>
            <person name="Jorgensen R."/>
            <person name="Derelle E."/>
            <person name="Rombauts S."/>
            <person name="Zhou K."/>
            <person name="Otillar R."/>
            <person name="Merchant S.S."/>
            <person name="Podell S."/>
            <person name="Gaasterland T."/>
            <person name="Napoli C."/>
            <person name="Gendler K."/>
            <person name="Manuell A."/>
            <person name="Tai V."/>
            <person name="Vallon O."/>
            <person name="Piganeau G."/>
            <person name="Jancek S."/>
            <person name="Heijde M."/>
            <person name="Jabbari K."/>
            <person name="Bowler C."/>
            <person name="Lohr M."/>
            <person name="Robbens S."/>
            <person name="Werner G."/>
            <person name="Dubchak I."/>
            <person name="Pazour G.J."/>
            <person name="Ren Q."/>
            <person name="Paulsen I."/>
            <person name="Delwiche C."/>
            <person name="Schmutz J."/>
            <person name="Rokhsar D."/>
            <person name="Van de Peer Y."/>
            <person name="Moreau H."/>
            <person name="Grigoriev I.V."/>
        </authorList>
    </citation>
    <scope>NUCLEOTIDE SEQUENCE [LARGE SCALE GENOMIC DNA]</scope>
    <source>
        <strain evidence="7 8">CCE9901</strain>
    </source>
</reference>
<dbReference type="AlphaFoldDB" id="A4S8L8"/>
<dbReference type="Pfam" id="PF04515">
    <property type="entry name" value="Choline_transpo"/>
    <property type="match status" value="1"/>
</dbReference>
<dbReference type="Gramene" id="ABP00082">
    <property type="protein sequence ID" value="ABP00082"/>
    <property type="gene ID" value="OSTLU_27894"/>
</dbReference>
<dbReference type="GeneID" id="5005755"/>
<comment type="similarity">
    <text evidence="2 6">Belongs to the CTL (choline transporter-like) family.</text>
</comment>
<proteinExistence type="inferred from homology"/>
<keyword evidence="5 6" id="KW-0472">Membrane</keyword>
<dbReference type="eggNOG" id="KOG1362">
    <property type="taxonomic scope" value="Eukaryota"/>
</dbReference>
<dbReference type="EMBL" id="CP000595">
    <property type="protein sequence ID" value="ABP00082.1"/>
    <property type="molecule type" value="Genomic_DNA"/>
</dbReference>
<dbReference type="InterPro" id="IPR007603">
    <property type="entry name" value="Choline_transptr-like"/>
</dbReference>
<dbReference type="PANTHER" id="PTHR12385:SF98">
    <property type="entry name" value="CHOLINE TRANSPORTER-LIKE PROTEIN"/>
    <property type="match status" value="1"/>
</dbReference>
<dbReference type="RefSeq" id="XP_001421788.1">
    <property type="nucleotide sequence ID" value="XM_001421751.1"/>
</dbReference>
<dbReference type="GO" id="GO:0022857">
    <property type="term" value="F:transmembrane transporter activity"/>
    <property type="evidence" value="ECO:0007669"/>
    <property type="project" value="UniProtKB-UniRule"/>
</dbReference>
<comment type="subcellular location">
    <subcellularLocation>
        <location evidence="6">Cell membrane</location>
        <topology evidence="6">Multi-pass membrane protein</topology>
    </subcellularLocation>
    <subcellularLocation>
        <location evidence="1">Membrane</location>
        <topology evidence="1">Multi-pass membrane protein</topology>
    </subcellularLocation>
</comment>
<feature type="transmembrane region" description="Helical" evidence="6">
    <location>
        <begin position="113"/>
        <end position="131"/>
    </location>
</feature>
<accession>A4S8L8</accession>
<feature type="transmembrane region" description="Helical" evidence="6">
    <location>
        <begin position="138"/>
        <end position="157"/>
    </location>
</feature>
<keyword evidence="3 6" id="KW-0812">Transmembrane</keyword>
<dbReference type="GO" id="GO:0005886">
    <property type="term" value="C:plasma membrane"/>
    <property type="evidence" value="ECO:0007669"/>
    <property type="project" value="UniProtKB-SubCell"/>
</dbReference>
<evidence type="ECO:0000313" key="8">
    <source>
        <dbReference type="Proteomes" id="UP000001568"/>
    </source>
</evidence>
<gene>
    <name evidence="7" type="ORF">OSTLU_27894</name>
</gene>
<feature type="transmembrane region" description="Helical" evidence="6">
    <location>
        <begin position="273"/>
        <end position="291"/>
    </location>
</feature>
<dbReference type="OMA" id="ICYARDK"/>
<organism evidence="7 8">
    <name type="scientific">Ostreococcus lucimarinus (strain CCE9901)</name>
    <dbReference type="NCBI Taxonomy" id="436017"/>
    <lineage>
        <taxon>Eukaryota</taxon>
        <taxon>Viridiplantae</taxon>
        <taxon>Chlorophyta</taxon>
        <taxon>Mamiellophyceae</taxon>
        <taxon>Mamiellales</taxon>
        <taxon>Bathycoccaceae</taxon>
        <taxon>Ostreococcus</taxon>
    </lineage>
</organism>
<keyword evidence="8" id="KW-1185">Reference proteome</keyword>
<evidence type="ECO:0000256" key="1">
    <source>
        <dbReference type="ARBA" id="ARBA00004141"/>
    </source>
</evidence>
<name>A4S8L8_OSTLU</name>
<feature type="transmembrane region" description="Helical" evidence="6">
    <location>
        <begin position="464"/>
        <end position="496"/>
    </location>
</feature>
<keyword evidence="4 6" id="KW-1133">Transmembrane helix</keyword>
<sequence>MADHAREDDDSALFTSSERHEIANENDGNLAARPHRDVAFKRAFATSLAVTILCGLLALSRVSADAHVLTEAETLNKYESCHAANGVGARRRTLLEDGADEDAATALTKARPYVVMAMLGACAMGALALTAFKRHPRFATWSMIYVKIGSCFALSIAFAIERMAFPCILFALFAAFFAYWMHATRDRVELVAKLLGAASTALKDNPHLITTSVFAGLAVIVSSIMFFTCVWGAYMNGSIAPSDYEHYTGGKCYYGEEVVPCCEWQTDSWVGPYVVFALLVWLWSHMIAAEMRTFVIGGSISRWYFAPAGTTAFVGTTREFIGHAFGASFGSLAFGGLVLTGVTILRNLNERLRRESRGFMAILACIVTAVMDCIAEIIETITKFATIQCAITGESLLESGREVTRLLKDNFLSALRVWWLPEMILNMTALFFAIFYGVVVGISVHVGVQVSTGDDDLAHNVGAIVGACAGVSSIVILSFLFSVLLTCIDAVFICYARDKDENMITKPEIVAIYDEVTEKTRAPDVAVAAAQRAQRPPPTARSDPGVVFQTPNAPMMYGRPDGNSLV</sequence>